<dbReference type="Proteomes" id="UP001157006">
    <property type="component" value="Chromosome 3"/>
</dbReference>
<dbReference type="AlphaFoldDB" id="A0AAV1A4D3"/>
<dbReference type="InterPro" id="IPR016897">
    <property type="entry name" value="SKP1"/>
</dbReference>
<accession>A0AAV1A4D3</accession>
<protein>
    <recommendedName>
        <fullName evidence="2">SKP1 component dimerisation domain-containing protein</fullName>
    </recommendedName>
</protein>
<evidence type="ECO:0000256" key="1">
    <source>
        <dbReference type="ARBA" id="ARBA00004906"/>
    </source>
</evidence>
<dbReference type="PANTHER" id="PTHR11165">
    <property type="entry name" value="SKP1"/>
    <property type="match status" value="1"/>
</dbReference>
<feature type="domain" description="SKP1 component dimerisation" evidence="2">
    <location>
        <begin position="91"/>
        <end position="138"/>
    </location>
</feature>
<keyword evidence="4" id="KW-1185">Reference proteome</keyword>
<comment type="pathway">
    <text evidence="1">Protein modification; protein ubiquitination.</text>
</comment>
<dbReference type="EMBL" id="OX451738">
    <property type="protein sequence ID" value="CAI8605530.1"/>
    <property type="molecule type" value="Genomic_DNA"/>
</dbReference>
<evidence type="ECO:0000313" key="3">
    <source>
        <dbReference type="EMBL" id="CAI8605530.1"/>
    </source>
</evidence>
<organism evidence="3 4">
    <name type="scientific">Vicia faba</name>
    <name type="common">Broad bean</name>
    <name type="synonym">Faba vulgaris</name>
    <dbReference type="NCBI Taxonomy" id="3906"/>
    <lineage>
        <taxon>Eukaryota</taxon>
        <taxon>Viridiplantae</taxon>
        <taxon>Streptophyta</taxon>
        <taxon>Embryophyta</taxon>
        <taxon>Tracheophyta</taxon>
        <taxon>Spermatophyta</taxon>
        <taxon>Magnoliopsida</taxon>
        <taxon>eudicotyledons</taxon>
        <taxon>Gunneridae</taxon>
        <taxon>Pentapetalae</taxon>
        <taxon>rosids</taxon>
        <taxon>fabids</taxon>
        <taxon>Fabales</taxon>
        <taxon>Fabaceae</taxon>
        <taxon>Papilionoideae</taxon>
        <taxon>50 kb inversion clade</taxon>
        <taxon>NPAAA clade</taxon>
        <taxon>Hologalegina</taxon>
        <taxon>IRL clade</taxon>
        <taxon>Fabeae</taxon>
        <taxon>Vicia</taxon>
    </lineage>
</organism>
<proteinExistence type="predicted"/>
<dbReference type="GO" id="GO:0006511">
    <property type="term" value="P:ubiquitin-dependent protein catabolic process"/>
    <property type="evidence" value="ECO:0007669"/>
    <property type="project" value="InterPro"/>
</dbReference>
<gene>
    <name evidence="3" type="ORF">VFH_III187760</name>
</gene>
<dbReference type="InterPro" id="IPR011333">
    <property type="entry name" value="SKP1/BTB/POZ_sf"/>
</dbReference>
<evidence type="ECO:0000313" key="4">
    <source>
        <dbReference type="Proteomes" id="UP001157006"/>
    </source>
</evidence>
<dbReference type="SUPFAM" id="SSF81382">
    <property type="entry name" value="Skp1 dimerisation domain-like"/>
    <property type="match status" value="1"/>
</dbReference>
<sequence>MYSGWSPFLREKFWKKELVGRGVDRRFEEKKLEGSGRTVELACGNRKGICWVENIFIKLEKDMKKWDAEFVKVDQDTLFDLILAANYLDIKSLLDLTCKTVASMMDGRKPDEIRRTFNIKNDYTKEEEQEVCRENQWAFE</sequence>
<evidence type="ECO:0000259" key="2">
    <source>
        <dbReference type="Pfam" id="PF01466"/>
    </source>
</evidence>
<dbReference type="InterPro" id="IPR016072">
    <property type="entry name" value="Skp1_comp_dimer"/>
</dbReference>
<dbReference type="Pfam" id="PF01466">
    <property type="entry name" value="Skp1"/>
    <property type="match status" value="1"/>
</dbReference>
<dbReference type="InterPro" id="IPR036296">
    <property type="entry name" value="SKP1-like_dim_sf"/>
</dbReference>
<name>A0AAV1A4D3_VICFA</name>
<reference evidence="3 4" key="1">
    <citation type="submission" date="2023-01" db="EMBL/GenBank/DDBJ databases">
        <authorList>
            <person name="Kreplak J."/>
        </authorList>
    </citation>
    <scope>NUCLEOTIDE SEQUENCE [LARGE SCALE GENOMIC DNA]</scope>
</reference>
<dbReference type="Gene3D" id="3.30.710.10">
    <property type="entry name" value="Potassium Channel Kv1.1, Chain A"/>
    <property type="match status" value="1"/>
</dbReference>